<accession>E8LSZ9</accession>
<dbReference type="GO" id="GO:0016020">
    <property type="term" value="C:membrane"/>
    <property type="evidence" value="ECO:0007669"/>
    <property type="project" value="UniProtKB-SubCell"/>
</dbReference>
<dbReference type="GO" id="GO:0004888">
    <property type="term" value="F:transmembrane signaling receptor activity"/>
    <property type="evidence" value="ECO:0007669"/>
    <property type="project" value="InterPro"/>
</dbReference>
<dbReference type="eggNOG" id="COG0840">
    <property type="taxonomic scope" value="Bacteria"/>
</dbReference>
<dbReference type="Pfam" id="PF00015">
    <property type="entry name" value="MCPsignal"/>
    <property type="match status" value="1"/>
</dbReference>
<sequence length="676" mass="74153">MDAMKKGKFSLSLIQTISAVFFSITLLVILLSVTSINSLENIRQRFSELSEQALPLATTNAQLTQNILEQVKQLSYATQTEQVDSLQTIENMIVAHSQLSGTLVSRVESISAQFNNAISPQQTEQLASLLMSLEQLSTSVVNTQRQLLNRQQTIDDELDGFRYGLGTIGPEMSRISSFLVGDNPESADAANRFIANVSSMESSFVQLMMTADLSQAEQSYREINSRLAGVNLAYDDFKQWHPDIVEFASLTAGYDIVLSGFADNAIIDQILAKLELANQQRSQVEQVVVLADQTIALLNDISSTAESLIGNSQLVVSSTMQTTATVVLASGTLLVVVVIIAWFILRAWTNRGLKNILLNLNRITEHDLTGQAQLVGPYEMKEIANKLNQVIQSTNESIATVTRNCETLYQTAEISHGAAEQSNQSLTEQNQSLASMIATINQLEASIREISTVTAESYNESKSATNYSELGVSAIEQNQSRLKSLETTLNANEDSMVELDKRVKQIREMVDLISGIAENTNLLALNAAIEAARAGEQGRGFAVVADEVRKLASDTSNQTTNIRERMNQLVAAAERSRVAVEESRQEMVNALESSEVVRSTFNDIEAAVTHIRTRVEQVSIATEEQERATEHVSSSVARISQQGQQTKLQLESMVESSQQVSGIAGNQQAMLHKYSI</sequence>
<evidence type="ECO:0000256" key="2">
    <source>
        <dbReference type="ARBA" id="ARBA00023224"/>
    </source>
</evidence>
<name>E8LSZ9_9VIBR</name>
<comment type="similarity">
    <text evidence="3">Belongs to the methyl-accepting chemotaxis (MCP) protein family.</text>
</comment>
<dbReference type="InterPro" id="IPR004089">
    <property type="entry name" value="MCPsignal_dom"/>
</dbReference>
<evidence type="ECO:0000259" key="7">
    <source>
        <dbReference type="PROSITE" id="PS50111"/>
    </source>
</evidence>
<keyword evidence="6" id="KW-1133">Transmembrane helix</keyword>
<dbReference type="RefSeq" id="WP_006878943.1">
    <property type="nucleotide sequence ID" value="NZ_AEVS01000049.1"/>
</dbReference>
<evidence type="ECO:0000256" key="6">
    <source>
        <dbReference type="SAM" id="Phobius"/>
    </source>
</evidence>
<dbReference type="OrthoDB" id="9765776at2"/>
<comment type="subcellular location">
    <subcellularLocation>
        <location evidence="1">Membrane</location>
    </subcellularLocation>
</comment>
<feature type="transmembrane region" description="Helical" evidence="6">
    <location>
        <begin position="12"/>
        <end position="33"/>
    </location>
</feature>
<evidence type="ECO:0000313" key="9">
    <source>
        <dbReference type="Proteomes" id="UP000004371"/>
    </source>
</evidence>
<dbReference type="GO" id="GO:0006935">
    <property type="term" value="P:chemotaxis"/>
    <property type="evidence" value="ECO:0007669"/>
    <property type="project" value="InterPro"/>
</dbReference>
<dbReference type="SMART" id="SM00283">
    <property type="entry name" value="MA"/>
    <property type="match status" value="1"/>
</dbReference>
<keyword evidence="9" id="KW-1185">Reference proteome</keyword>
<reference evidence="8 9" key="1">
    <citation type="journal article" date="2012" name="Int. J. Syst. Evol. Microbiol.">
        <title>Vibrio caribbeanicus sp. nov., isolated from the marine sponge Scleritoderma cyanea.</title>
        <authorList>
            <person name="Hoffmann M."/>
            <person name="Monday S.R."/>
            <person name="Allard M.W."/>
            <person name="Strain E.A."/>
            <person name="Whittaker P."/>
            <person name="Naum M."/>
            <person name="McCarthy P.J."/>
            <person name="Lopez J.V."/>
            <person name="Fischer M."/>
            <person name="Brown E.W."/>
        </authorList>
    </citation>
    <scope>NUCLEOTIDE SEQUENCE [LARGE SCALE GENOMIC DNA]</scope>
    <source>
        <strain evidence="8 9">LMG 20546</strain>
    </source>
</reference>
<dbReference type="STRING" id="945543.VIBR0546_00465"/>
<evidence type="ECO:0000313" key="8">
    <source>
        <dbReference type="EMBL" id="EGA66192.1"/>
    </source>
</evidence>
<keyword evidence="2 4" id="KW-0807">Transducer</keyword>
<keyword evidence="6" id="KW-0812">Transmembrane</keyword>
<dbReference type="PROSITE" id="PS50111">
    <property type="entry name" value="CHEMOTAXIS_TRANSDUC_2"/>
    <property type="match status" value="1"/>
</dbReference>
<evidence type="ECO:0000256" key="5">
    <source>
        <dbReference type="SAM" id="Coils"/>
    </source>
</evidence>
<dbReference type="AlphaFoldDB" id="E8LSZ9"/>
<feature type="domain" description="Methyl-accepting transducer" evidence="7">
    <location>
        <begin position="404"/>
        <end position="640"/>
    </location>
</feature>
<dbReference type="EMBL" id="AEVS01000049">
    <property type="protein sequence ID" value="EGA66192.1"/>
    <property type="molecule type" value="Genomic_DNA"/>
</dbReference>
<dbReference type="SUPFAM" id="SSF58104">
    <property type="entry name" value="Methyl-accepting chemotaxis protein (MCP) signaling domain"/>
    <property type="match status" value="1"/>
</dbReference>
<protein>
    <recommendedName>
        <fullName evidence="7">Methyl-accepting transducer domain-containing protein</fullName>
    </recommendedName>
</protein>
<keyword evidence="6" id="KW-0472">Membrane</keyword>
<feature type="transmembrane region" description="Helical" evidence="6">
    <location>
        <begin position="326"/>
        <end position="345"/>
    </location>
</feature>
<evidence type="ECO:0000256" key="4">
    <source>
        <dbReference type="PROSITE-ProRule" id="PRU00284"/>
    </source>
</evidence>
<dbReference type="PANTHER" id="PTHR32089">
    <property type="entry name" value="METHYL-ACCEPTING CHEMOTAXIS PROTEIN MCPB"/>
    <property type="match status" value="1"/>
</dbReference>
<comment type="caution">
    <text evidence="8">The sequence shown here is derived from an EMBL/GenBank/DDBJ whole genome shotgun (WGS) entry which is preliminary data.</text>
</comment>
<gene>
    <name evidence="8" type="ORF">VIBR0546_00465</name>
</gene>
<dbReference type="Proteomes" id="UP000004371">
    <property type="component" value="Unassembled WGS sequence"/>
</dbReference>
<organism evidence="8 9">
    <name type="scientific">Vibrio brasiliensis LMG 20546</name>
    <dbReference type="NCBI Taxonomy" id="945543"/>
    <lineage>
        <taxon>Bacteria</taxon>
        <taxon>Pseudomonadati</taxon>
        <taxon>Pseudomonadota</taxon>
        <taxon>Gammaproteobacteria</taxon>
        <taxon>Vibrionales</taxon>
        <taxon>Vibrionaceae</taxon>
        <taxon>Vibrio</taxon>
        <taxon>Vibrio oreintalis group</taxon>
    </lineage>
</organism>
<keyword evidence="5" id="KW-0175">Coiled coil</keyword>
<dbReference type="GO" id="GO:0007165">
    <property type="term" value="P:signal transduction"/>
    <property type="evidence" value="ECO:0007669"/>
    <property type="project" value="UniProtKB-KW"/>
</dbReference>
<feature type="coiled-coil region" evidence="5">
    <location>
        <begin position="475"/>
        <end position="502"/>
    </location>
</feature>
<evidence type="ECO:0000256" key="3">
    <source>
        <dbReference type="ARBA" id="ARBA00029447"/>
    </source>
</evidence>
<dbReference type="PANTHER" id="PTHR32089:SF120">
    <property type="entry name" value="METHYL-ACCEPTING CHEMOTAXIS PROTEIN TLPQ"/>
    <property type="match status" value="1"/>
</dbReference>
<dbReference type="PRINTS" id="PR00260">
    <property type="entry name" value="CHEMTRNSDUCR"/>
</dbReference>
<proteinExistence type="inferred from homology"/>
<dbReference type="Gene3D" id="1.10.287.950">
    <property type="entry name" value="Methyl-accepting chemotaxis protein"/>
    <property type="match status" value="1"/>
</dbReference>
<dbReference type="InterPro" id="IPR004090">
    <property type="entry name" value="Chemotax_Me-accpt_rcpt"/>
</dbReference>
<evidence type="ECO:0000256" key="1">
    <source>
        <dbReference type="ARBA" id="ARBA00004370"/>
    </source>
</evidence>